<reference evidence="2 3" key="1">
    <citation type="submission" date="2019-07" db="EMBL/GenBank/DDBJ databases">
        <authorList>
            <person name="Zhu P."/>
        </authorList>
    </citation>
    <scope>NUCLEOTIDE SEQUENCE [LARGE SCALE GENOMIC DNA]</scope>
    <source>
        <strain evidence="2 3">SSL-25</strain>
    </source>
</reference>
<dbReference type="OrthoDB" id="4111494at2"/>
<name>A0A5B8IPC7_9ACTN</name>
<protein>
    <submittedName>
        <fullName evidence="2">Uncharacterized protein</fullName>
    </submittedName>
</protein>
<organism evidence="2 3">
    <name type="scientific">Streptomyces qinzhouensis</name>
    <dbReference type="NCBI Taxonomy" id="2599401"/>
    <lineage>
        <taxon>Bacteria</taxon>
        <taxon>Bacillati</taxon>
        <taxon>Actinomycetota</taxon>
        <taxon>Actinomycetes</taxon>
        <taxon>Kitasatosporales</taxon>
        <taxon>Streptomycetaceae</taxon>
        <taxon>Streptomyces</taxon>
    </lineage>
</organism>
<dbReference type="Proteomes" id="UP000320580">
    <property type="component" value="Chromosome"/>
</dbReference>
<evidence type="ECO:0000313" key="3">
    <source>
        <dbReference type="Proteomes" id="UP000320580"/>
    </source>
</evidence>
<sequence length="341" mass="36430">MAVLVPVLAAGWIWWRESDTAARWRFEDAMDSWCGGLTAYEKGPLFEGLATDIETSKDRRLGTESWRCFLGGGGGSVTVARLPGEARIRGQEALPPLRGKQPPGPLGGDWQGSANGETTAVLLDCRNTGDAIAVAVFGHPGNSERAEYRDNFWTDADLHWARFATATAVKAAGKWNCDAVPGKALTALPAVTGEESTDRADGTCAGLPFTLDSRLNTVFEAPADRGSLVELCRVGSTNSFDGHYAFLAEFGPYAERRDTSGIEDRTGHAGVRGTEMWASARCPGATERTAFSGFLPAEAATVPDDEGNQGERFGMPAFRAFAERAAERHGCTDLKLPPAKG</sequence>
<evidence type="ECO:0000313" key="2">
    <source>
        <dbReference type="EMBL" id="QDY80498.1"/>
    </source>
</evidence>
<dbReference type="RefSeq" id="WP_146483892.1">
    <property type="nucleotide sequence ID" value="NZ_CP042266.1"/>
</dbReference>
<evidence type="ECO:0000256" key="1">
    <source>
        <dbReference type="SAM" id="MobiDB-lite"/>
    </source>
</evidence>
<keyword evidence="3" id="KW-1185">Reference proteome</keyword>
<accession>A0A5B8IPC7</accession>
<dbReference type="AlphaFoldDB" id="A0A5B8IPC7"/>
<dbReference type="KEGG" id="sqz:FQU76_32750"/>
<gene>
    <name evidence="2" type="ORF">FQU76_32750</name>
</gene>
<dbReference type="EMBL" id="CP042266">
    <property type="protein sequence ID" value="QDY80498.1"/>
    <property type="molecule type" value="Genomic_DNA"/>
</dbReference>
<feature type="region of interest" description="Disordered" evidence="1">
    <location>
        <begin position="93"/>
        <end position="112"/>
    </location>
</feature>
<proteinExistence type="predicted"/>